<dbReference type="EMBL" id="SIJB01000029">
    <property type="protein sequence ID" value="NBI29998.1"/>
    <property type="molecule type" value="Genomic_DNA"/>
</dbReference>
<dbReference type="AlphaFoldDB" id="A0A6N9Q584"/>
<gene>
    <name evidence="1" type="ORF">ERL59_13685</name>
</gene>
<protein>
    <submittedName>
        <fullName evidence="1">Uncharacterized protein</fullName>
    </submittedName>
</protein>
<sequence length="67" mass="7593">MANVVLINKFFLRGSPTGESIILIACTEEYISILSEVDYEKDPHIELHLEEVTYGSSKKINCMALFK</sequence>
<keyword evidence="2" id="KW-1185">Reference proteome</keyword>
<reference evidence="1 2" key="1">
    <citation type="submission" date="2019-01" db="EMBL/GenBank/DDBJ databases">
        <title>Chengkuizengella sp. nov., isolated from deep-sea sediment of East Pacific Ocean.</title>
        <authorList>
            <person name="Yang J."/>
            <person name="Lai Q."/>
            <person name="Shao Z."/>
        </authorList>
    </citation>
    <scope>NUCLEOTIDE SEQUENCE [LARGE SCALE GENOMIC DNA]</scope>
    <source>
        <strain evidence="1 2">YPA3-1-1</strain>
    </source>
</reference>
<name>A0A6N9Q584_9BACL</name>
<dbReference type="Proteomes" id="UP000448943">
    <property type="component" value="Unassembled WGS sequence"/>
</dbReference>
<accession>A0A6N9Q584</accession>
<evidence type="ECO:0000313" key="1">
    <source>
        <dbReference type="EMBL" id="NBI29998.1"/>
    </source>
</evidence>
<organism evidence="1 2">
    <name type="scientific">Chengkuizengella marina</name>
    <dbReference type="NCBI Taxonomy" id="2507566"/>
    <lineage>
        <taxon>Bacteria</taxon>
        <taxon>Bacillati</taxon>
        <taxon>Bacillota</taxon>
        <taxon>Bacilli</taxon>
        <taxon>Bacillales</taxon>
        <taxon>Paenibacillaceae</taxon>
        <taxon>Chengkuizengella</taxon>
    </lineage>
</organism>
<comment type="caution">
    <text evidence="1">The sequence shown here is derived from an EMBL/GenBank/DDBJ whole genome shotgun (WGS) entry which is preliminary data.</text>
</comment>
<proteinExistence type="predicted"/>
<evidence type="ECO:0000313" key="2">
    <source>
        <dbReference type="Proteomes" id="UP000448943"/>
    </source>
</evidence>